<protein>
    <recommendedName>
        <fullName evidence="3">Cyclin C-terminal domain-containing protein</fullName>
    </recommendedName>
</protein>
<dbReference type="Gramene" id="OIW08486">
    <property type="protein sequence ID" value="OIW08486"/>
    <property type="gene ID" value="TanjilG_03162"/>
</dbReference>
<dbReference type="OrthoDB" id="306099at2759"/>
<dbReference type="EMBL" id="CM007367">
    <property type="protein sequence ID" value="OIW08486.1"/>
    <property type="molecule type" value="Genomic_DNA"/>
</dbReference>
<reference evidence="1 2" key="1">
    <citation type="journal article" date="2017" name="Plant Biotechnol. J.">
        <title>A comprehensive draft genome sequence for lupin (Lupinus angustifolius), an emerging health food: insights into plant-microbe interactions and legume evolution.</title>
        <authorList>
            <person name="Hane J.K."/>
            <person name="Ming Y."/>
            <person name="Kamphuis L.G."/>
            <person name="Nelson M.N."/>
            <person name="Garg G."/>
            <person name="Atkins C.A."/>
            <person name="Bayer P.E."/>
            <person name="Bravo A."/>
            <person name="Bringans S."/>
            <person name="Cannon S."/>
            <person name="Edwards D."/>
            <person name="Foley R."/>
            <person name="Gao L.L."/>
            <person name="Harrison M.J."/>
            <person name="Huang W."/>
            <person name="Hurgobin B."/>
            <person name="Li S."/>
            <person name="Liu C.W."/>
            <person name="McGrath A."/>
            <person name="Morahan G."/>
            <person name="Murray J."/>
            <person name="Weller J."/>
            <person name="Jian J."/>
            <person name="Singh K.B."/>
        </authorList>
    </citation>
    <scope>NUCLEOTIDE SEQUENCE [LARGE SCALE GENOMIC DNA]</scope>
    <source>
        <strain evidence="2">cv. Tanjil</strain>
        <tissue evidence="1">Whole plant</tissue>
    </source>
</reference>
<evidence type="ECO:0008006" key="3">
    <source>
        <dbReference type="Google" id="ProtNLM"/>
    </source>
</evidence>
<proteinExistence type="predicted"/>
<keyword evidence="2" id="KW-1185">Reference proteome</keyword>
<dbReference type="KEGG" id="lang:109353015"/>
<sequence length="196" mass="22704">MYNPADKDTTSISLCTLLCDEDTSFLFNEDCDNENIGIHSLNSWLILEHTMTSFDYLYYFACILCPECPPQPIISEAQHYILAIAKDVDLMDQQSSSIFIAMAATLMAVFDDGLTREIMDRHIRPILSCGNEDSEHMFFYYKLVQEKVTEKQRKNWDNPTSSLTYQWSNTYGVDYSSVTYISRRQFTFDNKENSPP</sequence>
<dbReference type="AlphaFoldDB" id="A0A4P1RDB6"/>
<accession>A0A4P1RDB6</accession>
<organism evidence="1 2">
    <name type="scientific">Lupinus angustifolius</name>
    <name type="common">Narrow-leaved blue lupine</name>
    <dbReference type="NCBI Taxonomy" id="3871"/>
    <lineage>
        <taxon>Eukaryota</taxon>
        <taxon>Viridiplantae</taxon>
        <taxon>Streptophyta</taxon>
        <taxon>Embryophyta</taxon>
        <taxon>Tracheophyta</taxon>
        <taxon>Spermatophyta</taxon>
        <taxon>Magnoliopsida</taxon>
        <taxon>eudicotyledons</taxon>
        <taxon>Gunneridae</taxon>
        <taxon>Pentapetalae</taxon>
        <taxon>rosids</taxon>
        <taxon>fabids</taxon>
        <taxon>Fabales</taxon>
        <taxon>Fabaceae</taxon>
        <taxon>Papilionoideae</taxon>
        <taxon>50 kb inversion clade</taxon>
        <taxon>genistoids sensu lato</taxon>
        <taxon>core genistoids</taxon>
        <taxon>Genisteae</taxon>
        <taxon>Lupinus</taxon>
    </lineage>
</organism>
<name>A0A4P1RDB6_LUPAN</name>
<evidence type="ECO:0000313" key="2">
    <source>
        <dbReference type="Proteomes" id="UP000188354"/>
    </source>
</evidence>
<evidence type="ECO:0000313" key="1">
    <source>
        <dbReference type="EMBL" id="OIW08486.1"/>
    </source>
</evidence>
<dbReference type="STRING" id="3871.A0A4P1RDB6"/>
<dbReference type="Proteomes" id="UP000188354">
    <property type="component" value="Chromosome LG07"/>
</dbReference>
<gene>
    <name evidence="1" type="ORF">TanjilG_03162</name>
</gene>